<feature type="region of interest" description="Disordered" evidence="1">
    <location>
        <begin position="28"/>
        <end position="56"/>
    </location>
</feature>
<dbReference type="EMBL" id="CAAALY010027408">
    <property type="protein sequence ID" value="VEL16165.1"/>
    <property type="molecule type" value="Genomic_DNA"/>
</dbReference>
<proteinExistence type="predicted"/>
<gene>
    <name evidence="3" type="ORF">PXEA_LOCUS9605</name>
</gene>
<name>A0A3S5B8M5_9PLAT</name>
<evidence type="ECO:0000313" key="3">
    <source>
        <dbReference type="EMBL" id="VEL16165.1"/>
    </source>
</evidence>
<reference evidence="3" key="1">
    <citation type="submission" date="2018-11" db="EMBL/GenBank/DDBJ databases">
        <authorList>
            <consortium name="Pathogen Informatics"/>
        </authorList>
    </citation>
    <scope>NUCLEOTIDE SEQUENCE</scope>
</reference>
<keyword evidence="2" id="KW-0732">Signal</keyword>
<sequence>MVAFICPVLDSLLRLLAVALLWCSPERHDHSRTSCSSSSSASSRVSVSSSSSSSSVNNDLISILPSSSCVTGLPTSKLLNGNTVSTVSGVVGIGTNESLFNDYIATGASSSEQIRGATAACNLVLLITKLIARVTVGLPDWNDAHGRNRLLVTYLAGAVGLSSETG</sequence>
<feature type="signal peptide" evidence="2">
    <location>
        <begin position="1"/>
        <end position="19"/>
    </location>
</feature>
<evidence type="ECO:0000256" key="1">
    <source>
        <dbReference type="SAM" id="MobiDB-lite"/>
    </source>
</evidence>
<keyword evidence="4" id="KW-1185">Reference proteome</keyword>
<evidence type="ECO:0000256" key="2">
    <source>
        <dbReference type="SAM" id="SignalP"/>
    </source>
</evidence>
<dbReference type="AlphaFoldDB" id="A0A3S5B8M5"/>
<feature type="compositionally biased region" description="Low complexity" evidence="1">
    <location>
        <begin position="33"/>
        <end position="56"/>
    </location>
</feature>
<feature type="chain" id="PRO_5018737350" evidence="2">
    <location>
        <begin position="20"/>
        <end position="166"/>
    </location>
</feature>
<organism evidence="3 4">
    <name type="scientific">Protopolystoma xenopodis</name>
    <dbReference type="NCBI Taxonomy" id="117903"/>
    <lineage>
        <taxon>Eukaryota</taxon>
        <taxon>Metazoa</taxon>
        <taxon>Spiralia</taxon>
        <taxon>Lophotrochozoa</taxon>
        <taxon>Platyhelminthes</taxon>
        <taxon>Monogenea</taxon>
        <taxon>Polyopisthocotylea</taxon>
        <taxon>Polystomatidea</taxon>
        <taxon>Polystomatidae</taxon>
        <taxon>Protopolystoma</taxon>
    </lineage>
</organism>
<comment type="caution">
    <text evidence="3">The sequence shown here is derived from an EMBL/GenBank/DDBJ whole genome shotgun (WGS) entry which is preliminary data.</text>
</comment>
<dbReference type="Proteomes" id="UP000784294">
    <property type="component" value="Unassembled WGS sequence"/>
</dbReference>
<evidence type="ECO:0000313" key="4">
    <source>
        <dbReference type="Proteomes" id="UP000784294"/>
    </source>
</evidence>
<accession>A0A3S5B8M5</accession>
<protein>
    <submittedName>
        <fullName evidence="3">Uncharacterized protein</fullName>
    </submittedName>
</protein>